<accession>A0A3G9ID29</accession>
<gene>
    <name evidence="1" type="ORF">Back2_05530</name>
</gene>
<dbReference type="RefSeq" id="WP_125566547.1">
    <property type="nucleotide sequence ID" value="NZ_AP019307.1"/>
</dbReference>
<dbReference type="Proteomes" id="UP000271573">
    <property type="component" value="Chromosome"/>
</dbReference>
<protein>
    <recommendedName>
        <fullName evidence="3">DUF559 domain-containing protein</fullName>
    </recommendedName>
</protein>
<sequence length="307" mass="33730">MDDEGLARLLRWTQEGIVARRQLTSLGATHGDIERMTRRRELTRIHRGVFANHTGPLSWDQRAWAAVLALEPAALCFRSAMPGGPRTGPVHVAVTAQRSTPRYAGVVVHRMADLGHRVNWNGEPPCVWPAHATLDVAARAADEAEAFTAIATAIQTREVWPDSLRQALEGRPRIARRRLLSALIDDVATGQHSVLERGFAALERRHGLPQSQRQVVAVGPDGTIHRDVVYPSQGIVVELDGRAFHSSTQARDHDAARDLKAAADGMVPVRLTYGQVFRDGCRTAANLATLLRRRGWSGVQTRCPNCS</sequence>
<dbReference type="AlphaFoldDB" id="A0A3G9ID29"/>
<name>A0A3G9ID29_9ACTN</name>
<evidence type="ECO:0000313" key="1">
    <source>
        <dbReference type="EMBL" id="BBH16266.1"/>
    </source>
</evidence>
<dbReference type="EMBL" id="AP019307">
    <property type="protein sequence ID" value="BBH16266.1"/>
    <property type="molecule type" value="Genomic_DNA"/>
</dbReference>
<evidence type="ECO:0008006" key="3">
    <source>
        <dbReference type="Google" id="ProtNLM"/>
    </source>
</evidence>
<organism evidence="1 2">
    <name type="scientific">Nocardioides baekrokdamisoli</name>
    <dbReference type="NCBI Taxonomy" id="1804624"/>
    <lineage>
        <taxon>Bacteria</taxon>
        <taxon>Bacillati</taxon>
        <taxon>Actinomycetota</taxon>
        <taxon>Actinomycetes</taxon>
        <taxon>Propionibacteriales</taxon>
        <taxon>Nocardioidaceae</taxon>
        <taxon>Nocardioides</taxon>
    </lineage>
</organism>
<dbReference type="OrthoDB" id="5146042at2"/>
<reference evidence="1 2" key="1">
    <citation type="submission" date="2018-11" db="EMBL/GenBank/DDBJ databases">
        <title>Complete genome sequence of Nocardioides baekrokdamisoli strain KCTC 39748.</title>
        <authorList>
            <person name="Kang S.W."/>
            <person name="Lee K.C."/>
            <person name="Kim K.K."/>
            <person name="Kim J.S."/>
            <person name="Kim D.S."/>
            <person name="Ko S.H."/>
            <person name="Yang S.H."/>
            <person name="Shin Y.K."/>
            <person name="Lee J.S."/>
        </authorList>
    </citation>
    <scope>NUCLEOTIDE SEQUENCE [LARGE SCALE GENOMIC DNA]</scope>
    <source>
        <strain evidence="1 2">KCTC 39748</strain>
    </source>
</reference>
<dbReference type="KEGG" id="nbe:Back2_05530"/>
<evidence type="ECO:0000313" key="2">
    <source>
        <dbReference type="Proteomes" id="UP000271573"/>
    </source>
</evidence>
<proteinExistence type="predicted"/>
<keyword evidence="2" id="KW-1185">Reference proteome</keyword>